<keyword evidence="6" id="KW-0675">Receptor</keyword>
<keyword evidence="5 8" id="KW-0472">Membrane</keyword>
<feature type="transmembrane region" description="Helical" evidence="8">
    <location>
        <begin position="155"/>
        <end position="180"/>
    </location>
</feature>
<accession>A0A814FKA9</accession>
<comment type="subcellular location">
    <subcellularLocation>
        <location evidence="1">Membrane</location>
        <topology evidence="1">Multi-pass membrane protein</topology>
    </subcellularLocation>
</comment>
<feature type="transmembrane region" description="Helical" evidence="8">
    <location>
        <begin position="114"/>
        <end position="135"/>
    </location>
</feature>
<dbReference type="Pfam" id="PF00001">
    <property type="entry name" value="7tm_1"/>
    <property type="match status" value="1"/>
</dbReference>
<comment type="caution">
    <text evidence="10">The sequence shown here is derived from an EMBL/GenBank/DDBJ whole genome shotgun (WGS) entry which is preliminary data.</text>
</comment>
<keyword evidence="11" id="KW-1185">Reference proteome</keyword>
<gene>
    <name evidence="10" type="ORF">OXX778_LOCUS15567</name>
</gene>
<evidence type="ECO:0000256" key="1">
    <source>
        <dbReference type="ARBA" id="ARBA00004141"/>
    </source>
</evidence>
<evidence type="ECO:0000313" key="11">
    <source>
        <dbReference type="Proteomes" id="UP000663879"/>
    </source>
</evidence>
<dbReference type="AlphaFoldDB" id="A0A814FKA9"/>
<evidence type="ECO:0000256" key="4">
    <source>
        <dbReference type="ARBA" id="ARBA00023040"/>
    </source>
</evidence>
<evidence type="ECO:0000256" key="2">
    <source>
        <dbReference type="ARBA" id="ARBA00022692"/>
    </source>
</evidence>
<feature type="domain" description="G-protein coupled receptors family 1 profile" evidence="9">
    <location>
        <begin position="54"/>
        <end position="342"/>
    </location>
</feature>
<dbReference type="OrthoDB" id="9983318at2759"/>
<dbReference type="PANTHER" id="PTHR24243:SF233">
    <property type="entry name" value="THYROTROPIN-RELEASING HORMONE RECEPTOR"/>
    <property type="match status" value="1"/>
</dbReference>
<dbReference type="InterPro" id="IPR000276">
    <property type="entry name" value="GPCR_Rhodpsn"/>
</dbReference>
<dbReference type="Gene3D" id="1.20.1070.10">
    <property type="entry name" value="Rhodopsin 7-helix transmembrane proteins"/>
    <property type="match status" value="1"/>
</dbReference>
<protein>
    <recommendedName>
        <fullName evidence="9">G-protein coupled receptors family 1 profile domain-containing protein</fullName>
    </recommendedName>
</protein>
<sequence>MFGNVIEPKDLVNNITNIEIPIDTEPKFVSFEDYFDPRFPRWISIALFFIGLIGNTICLIIFSQKNMRKYSTFVYLAFLSIVDLFVLTLGLGDIILISYLHYVIRNQSLIICRLLSFLIYASTHLSSFILASVSIDRAIATNFINFSKIYCKPKVAYRIIFINIFLATLINFHSFIFLGYEEQVLVENFTSVDYLEFNLTHESKSSCICGSQNGTIYDKFLDPYFKLIDLLSYAIIPFFIMAISSYMIIRVILLSNKRLNRNKKQHQSLLNKKQTQSKSTNKAKHLTYTLITLNCLFFCLVSPLVLVLILLNGKETDGSNKIVINIVYLLAYSNHSFNFVLYGFSSPPFRESLFRLLRINQIPKSTNVANLNNKL</sequence>
<evidence type="ECO:0000256" key="8">
    <source>
        <dbReference type="SAM" id="Phobius"/>
    </source>
</evidence>
<evidence type="ECO:0000256" key="5">
    <source>
        <dbReference type="ARBA" id="ARBA00023136"/>
    </source>
</evidence>
<keyword evidence="7" id="KW-0807">Transducer</keyword>
<dbReference type="SUPFAM" id="SSF81321">
    <property type="entry name" value="Family A G protein-coupled receptor-like"/>
    <property type="match status" value="1"/>
</dbReference>
<evidence type="ECO:0000313" key="10">
    <source>
        <dbReference type="EMBL" id="CAF0983977.1"/>
    </source>
</evidence>
<dbReference type="CDD" id="cd14978">
    <property type="entry name" value="7tmA_FMRFamide_R-like"/>
    <property type="match status" value="1"/>
</dbReference>
<keyword evidence="2 8" id="KW-0812">Transmembrane</keyword>
<keyword evidence="3 8" id="KW-1133">Transmembrane helix</keyword>
<feature type="transmembrane region" description="Helical" evidence="8">
    <location>
        <begin position="322"/>
        <end position="344"/>
    </location>
</feature>
<feature type="transmembrane region" description="Helical" evidence="8">
    <location>
        <begin position="42"/>
        <end position="62"/>
    </location>
</feature>
<dbReference type="PROSITE" id="PS50262">
    <property type="entry name" value="G_PROTEIN_RECEP_F1_2"/>
    <property type="match status" value="1"/>
</dbReference>
<dbReference type="PRINTS" id="PR00237">
    <property type="entry name" value="GPCRRHODOPSN"/>
</dbReference>
<feature type="transmembrane region" description="Helical" evidence="8">
    <location>
        <begin position="286"/>
        <end position="310"/>
    </location>
</feature>
<dbReference type="PANTHER" id="PTHR24243">
    <property type="entry name" value="G-PROTEIN COUPLED RECEPTOR"/>
    <property type="match status" value="1"/>
</dbReference>
<dbReference type="GO" id="GO:0004930">
    <property type="term" value="F:G protein-coupled receptor activity"/>
    <property type="evidence" value="ECO:0007669"/>
    <property type="project" value="UniProtKB-KW"/>
</dbReference>
<evidence type="ECO:0000256" key="3">
    <source>
        <dbReference type="ARBA" id="ARBA00022989"/>
    </source>
</evidence>
<evidence type="ECO:0000256" key="6">
    <source>
        <dbReference type="ARBA" id="ARBA00023170"/>
    </source>
</evidence>
<feature type="transmembrane region" description="Helical" evidence="8">
    <location>
        <begin position="230"/>
        <end position="253"/>
    </location>
</feature>
<feature type="transmembrane region" description="Helical" evidence="8">
    <location>
        <begin position="74"/>
        <end position="102"/>
    </location>
</feature>
<evidence type="ECO:0000256" key="7">
    <source>
        <dbReference type="ARBA" id="ARBA00023224"/>
    </source>
</evidence>
<dbReference type="EMBL" id="CAJNOC010003468">
    <property type="protein sequence ID" value="CAF0983977.1"/>
    <property type="molecule type" value="Genomic_DNA"/>
</dbReference>
<dbReference type="InterPro" id="IPR017452">
    <property type="entry name" value="GPCR_Rhodpsn_7TM"/>
</dbReference>
<proteinExistence type="predicted"/>
<organism evidence="10 11">
    <name type="scientific">Brachionus calyciflorus</name>
    <dbReference type="NCBI Taxonomy" id="104777"/>
    <lineage>
        <taxon>Eukaryota</taxon>
        <taxon>Metazoa</taxon>
        <taxon>Spiralia</taxon>
        <taxon>Gnathifera</taxon>
        <taxon>Rotifera</taxon>
        <taxon>Eurotatoria</taxon>
        <taxon>Monogononta</taxon>
        <taxon>Pseudotrocha</taxon>
        <taxon>Ploima</taxon>
        <taxon>Brachionidae</taxon>
        <taxon>Brachionus</taxon>
    </lineage>
</organism>
<dbReference type="Proteomes" id="UP000663879">
    <property type="component" value="Unassembled WGS sequence"/>
</dbReference>
<keyword evidence="4" id="KW-0297">G-protein coupled receptor</keyword>
<reference evidence="10" key="1">
    <citation type="submission" date="2021-02" db="EMBL/GenBank/DDBJ databases">
        <authorList>
            <person name="Nowell W R."/>
        </authorList>
    </citation>
    <scope>NUCLEOTIDE SEQUENCE</scope>
    <source>
        <strain evidence="10">Ploen Becks lab</strain>
    </source>
</reference>
<evidence type="ECO:0000259" key="9">
    <source>
        <dbReference type="PROSITE" id="PS50262"/>
    </source>
</evidence>
<name>A0A814FKA9_9BILA</name>
<dbReference type="GO" id="GO:0005886">
    <property type="term" value="C:plasma membrane"/>
    <property type="evidence" value="ECO:0007669"/>
    <property type="project" value="TreeGrafter"/>
</dbReference>